<dbReference type="InterPro" id="IPR031884">
    <property type="entry name" value="Sil1_fungi"/>
</dbReference>
<dbReference type="PANTHER" id="PTHR19316">
    <property type="entry name" value="PROTEIN FOLDING REGULATOR"/>
    <property type="match status" value="1"/>
</dbReference>
<dbReference type="STRING" id="215637.A0A4P9ZTZ9"/>
<evidence type="ECO:0000256" key="7">
    <source>
        <dbReference type="ARBA" id="ARBA00022927"/>
    </source>
</evidence>
<keyword evidence="6" id="KW-0256">Endoplasmic reticulum</keyword>
<evidence type="ECO:0000313" key="11">
    <source>
        <dbReference type="Proteomes" id="UP000268162"/>
    </source>
</evidence>
<dbReference type="Gene3D" id="1.25.10.10">
    <property type="entry name" value="Leucine-rich Repeat Variant"/>
    <property type="match status" value="1"/>
</dbReference>
<dbReference type="GO" id="GO:0005783">
    <property type="term" value="C:endoplasmic reticulum"/>
    <property type="evidence" value="ECO:0007669"/>
    <property type="project" value="InterPro"/>
</dbReference>
<sequence length="441" mass="49167">MHDYVAIPNNTERRPSRRRPVILMFLAAICAIGIWLGWSYWDLLQHLRQERLRPLTPPVRPPVAPVADDLICRVVNGLEDCYPKVFVPTHEFQPIREGQQVPKGLHIKIDMDTHVKLAKFVDPQEHSNENAVAIAVPERSSLPSPPPPSKPNPGLSTAVRAEFDEHLQSVLTEATRKIASETPKSLLLSLDRLAELVAETEFGETFARRDGFRSMMQLMDSQHSSKVTKLAALVLGNAFQNNPVAKHRALEQGMLDELVNRIQAESAPAVLNRLVYALSTLVRGDPLAIELFTNHAGIHILAQLYDTTPDVSLQRRCATLISDMFNPQMVSAPAQIDDTAGTRHDMHHWCWNMGSSLLAAQQGLGANDVDWKSTLVRGITNVKYMFPKSCSLRCDSSYADMRTPCPFLGLKDVVQAEKSKYAEDPIYSDYLVALKAIEAVV</sequence>
<evidence type="ECO:0000313" key="10">
    <source>
        <dbReference type="EMBL" id="RKP36252.1"/>
    </source>
</evidence>
<dbReference type="InterPro" id="IPR050693">
    <property type="entry name" value="Hsp70_NEF-Inhibitors"/>
</dbReference>
<keyword evidence="9" id="KW-0472">Membrane</keyword>
<dbReference type="InterPro" id="IPR016024">
    <property type="entry name" value="ARM-type_fold"/>
</dbReference>
<dbReference type="PANTHER" id="PTHR19316:SF18">
    <property type="entry name" value="HSP70-BINDING PROTEIN 1"/>
    <property type="match status" value="1"/>
</dbReference>
<dbReference type="GO" id="GO:0000774">
    <property type="term" value="F:adenyl-nucleotide exchange factor activity"/>
    <property type="evidence" value="ECO:0007669"/>
    <property type="project" value="InterPro"/>
</dbReference>
<keyword evidence="9" id="KW-1133">Transmembrane helix</keyword>
<evidence type="ECO:0000256" key="8">
    <source>
        <dbReference type="ARBA" id="ARBA00023010"/>
    </source>
</evidence>
<protein>
    <recommendedName>
        <fullName evidence="3">Nucleotide exchange factor SIL1</fullName>
    </recommendedName>
</protein>
<keyword evidence="7" id="KW-0653">Protein transport</keyword>
<name>A0A4P9ZTZ9_9FUNG</name>
<dbReference type="AlphaFoldDB" id="A0A4P9ZTZ9"/>
<dbReference type="GO" id="GO:0015031">
    <property type="term" value="P:protein transport"/>
    <property type="evidence" value="ECO:0007669"/>
    <property type="project" value="UniProtKB-KW"/>
</dbReference>
<evidence type="ECO:0000256" key="2">
    <source>
        <dbReference type="ARBA" id="ARBA00011799"/>
    </source>
</evidence>
<dbReference type="EMBL" id="ML002689">
    <property type="protein sequence ID" value="RKP36252.1"/>
    <property type="molecule type" value="Genomic_DNA"/>
</dbReference>
<dbReference type="SUPFAM" id="SSF48371">
    <property type="entry name" value="ARM repeat"/>
    <property type="match status" value="1"/>
</dbReference>
<evidence type="ECO:0000256" key="4">
    <source>
        <dbReference type="ARBA" id="ARBA00022448"/>
    </source>
</evidence>
<keyword evidence="4" id="KW-0813">Transport</keyword>
<evidence type="ECO:0000256" key="1">
    <source>
        <dbReference type="ARBA" id="ARBA00010588"/>
    </source>
</evidence>
<comment type="similarity">
    <text evidence="1">Belongs to the SIL1 family.</text>
</comment>
<organism evidence="10 11">
    <name type="scientific">Dimargaris cristalligena</name>
    <dbReference type="NCBI Taxonomy" id="215637"/>
    <lineage>
        <taxon>Eukaryota</taxon>
        <taxon>Fungi</taxon>
        <taxon>Fungi incertae sedis</taxon>
        <taxon>Zoopagomycota</taxon>
        <taxon>Kickxellomycotina</taxon>
        <taxon>Dimargaritomycetes</taxon>
        <taxon>Dimargaritales</taxon>
        <taxon>Dimargaritaceae</taxon>
        <taxon>Dimargaris</taxon>
    </lineage>
</organism>
<evidence type="ECO:0000256" key="6">
    <source>
        <dbReference type="ARBA" id="ARBA00022824"/>
    </source>
</evidence>
<dbReference type="Proteomes" id="UP000268162">
    <property type="component" value="Unassembled WGS sequence"/>
</dbReference>
<keyword evidence="5" id="KW-0732">Signal</keyword>
<comment type="subunit">
    <text evidence="2">Interacts with KAR2.</text>
</comment>
<evidence type="ECO:0000256" key="9">
    <source>
        <dbReference type="SAM" id="Phobius"/>
    </source>
</evidence>
<gene>
    <name evidence="10" type="ORF">BJ085DRAFT_33514</name>
</gene>
<feature type="transmembrane region" description="Helical" evidence="9">
    <location>
        <begin position="21"/>
        <end position="41"/>
    </location>
</feature>
<accession>A0A4P9ZTZ9</accession>
<evidence type="ECO:0000256" key="5">
    <source>
        <dbReference type="ARBA" id="ARBA00022729"/>
    </source>
</evidence>
<evidence type="ECO:0000256" key="3">
    <source>
        <dbReference type="ARBA" id="ARBA00015352"/>
    </source>
</evidence>
<dbReference type="InterPro" id="IPR011989">
    <property type="entry name" value="ARM-like"/>
</dbReference>
<keyword evidence="11" id="KW-1185">Reference proteome</keyword>
<reference evidence="11" key="1">
    <citation type="journal article" date="2018" name="Nat. Microbiol.">
        <title>Leveraging single-cell genomics to expand the fungal tree of life.</title>
        <authorList>
            <person name="Ahrendt S.R."/>
            <person name="Quandt C.A."/>
            <person name="Ciobanu D."/>
            <person name="Clum A."/>
            <person name="Salamov A."/>
            <person name="Andreopoulos B."/>
            <person name="Cheng J.F."/>
            <person name="Woyke T."/>
            <person name="Pelin A."/>
            <person name="Henrissat B."/>
            <person name="Reynolds N.K."/>
            <person name="Benny G.L."/>
            <person name="Smith M.E."/>
            <person name="James T.Y."/>
            <person name="Grigoriev I.V."/>
        </authorList>
    </citation>
    <scope>NUCLEOTIDE SEQUENCE [LARGE SCALE GENOMIC DNA]</scope>
    <source>
        <strain evidence="11">RSA 468</strain>
    </source>
</reference>
<dbReference type="Pfam" id="PF16782">
    <property type="entry name" value="SIL1"/>
    <property type="match status" value="1"/>
</dbReference>
<proteinExistence type="inferred from homology"/>
<keyword evidence="8" id="KW-0811">Translocation</keyword>
<keyword evidence="9" id="KW-0812">Transmembrane</keyword>